<evidence type="ECO:0000256" key="10">
    <source>
        <dbReference type="ARBA" id="ARBA00047591"/>
    </source>
</evidence>
<evidence type="ECO:0000256" key="9">
    <source>
        <dbReference type="ARBA" id="ARBA00022840"/>
    </source>
</evidence>
<dbReference type="InterPro" id="IPR039430">
    <property type="entry name" value="Thymidylate_kin-like_dom"/>
</dbReference>
<comment type="similarity">
    <text evidence="2">Belongs to the thymidylate kinase family.</text>
</comment>
<feature type="domain" description="Thymidylate kinase-like" evidence="12">
    <location>
        <begin position="317"/>
        <end position="494"/>
    </location>
</feature>
<gene>
    <name evidence="14" type="ORF">Malapachy_3205</name>
</gene>
<dbReference type="NCBIfam" id="TIGR00041">
    <property type="entry name" value="DTMP_kinase"/>
    <property type="match status" value="1"/>
</dbReference>
<dbReference type="GO" id="GO:0006235">
    <property type="term" value="P:dTTP biosynthetic process"/>
    <property type="evidence" value="ECO:0007669"/>
    <property type="project" value="TreeGrafter"/>
</dbReference>
<dbReference type="InterPro" id="IPR018095">
    <property type="entry name" value="Thymidylate_kin_CS"/>
</dbReference>
<dbReference type="GO" id="GO:0005524">
    <property type="term" value="F:ATP binding"/>
    <property type="evidence" value="ECO:0007669"/>
    <property type="project" value="UniProtKB-KW"/>
</dbReference>
<keyword evidence="7" id="KW-0547">Nucleotide-binding</keyword>
<dbReference type="GO" id="GO:0004798">
    <property type="term" value="F:dTMP kinase activity"/>
    <property type="evidence" value="ECO:0007669"/>
    <property type="project" value="UniProtKB-EC"/>
</dbReference>
<dbReference type="PANTHER" id="PTHR10344">
    <property type="entry name" value="THYMIDYLATE KINASE"/>
    <property type="match status" value="1"/>
</dbReference>
<dbReference type="Pfam" id="PF02223">
    <property type="entry name" value="Thymidylate_kin"/>
    <property type="match status" value="1"/>
</dbReference>
<dbReference type="Proteomes" id="UP000037751">
    <property type="component" value="Unassembled WGS sequence"/>
</dbReference>
<keyword evidence="9" id="KW-0067">ATP-binding</keyword>
<dbReference type="VEuPathDB" id="FungiDB:Malapachy_3205"/>
<evidence type="ECO:0000256" key="6">
    <source>
        <dbReference type="ARBA" id="ARBA00022727"/>
    </source>
</evidence>
<reference evidence="14 15" key="1">
    <citation type="submission" date="2015-07" db="EMBL/GenBank/DDBJ databases">
        <title>Draft Genome Sequence of Malassezia furfur CBS1878 and Malassezia pachydermatis CBS1879.</title>
        <authorList>
            <person name="Triana S."/>
            <person name="Ohm R."/>
            <person name="Gonzalez A."/>
            <person name="DeCock H."/>
            <person name="Restrepo S."/>
            <person name="Celis A."/>
        </authorList>
    </citation>
    <scope>NUCLEOTIDE SEQUENCE [LARGE SCALE GENOMIC DNA]</scope>
    <source>
        <strain evidence="14 15">CBS 1879</strain>
    </source>
</reference>
<dbReference type="GO" id="GO:0004550">
    <property type="term" value="F:nucleoside diphosphate kinase activity"/>
    <property type="evidence" value="ECO:0007669"/>
    <property type="project" value="TreeGrafter"/>
</dbReference>
<evidence type="ECO:0000259" key="13">
    <source>
        <dbReference type="Pfam" id="PF03959"/>
    </source>
</evidence>
<sequence>MHEYKIVIPVPGSTEEAAAQGHGIHGVLRVYGQPEEASLPANGSCEGKPLAIFTHGLLSHKNALFFRPMTGMVGMDSFRWDMVGEGESPGDWKAGDYPRSIEMLRHVVDYITKRFGYHIDLMVGHSKGCVVTSAYVSQYCSLGAKHRGHRPPRRMILCSGRIRMENLRRKDAVFNPQFERHGHAVINVKVRGVMKEYRIYPDDHESQCSFPTRQYVQQIPPHIRIFIAHGTLDEVVPVVDAGDMVSVLTSHPYRQPGTVHLELIEGADHNYRGEYNDILLKKAQQWLESSALALETSKPTTAVPTPVGVRRGALIVVEGLDRSGKSTQVERLVQRLQAQLVKFPDRTTSIGTMINSYLTQQSDVNDQSIHLLFSANRWEVITSILNALRRGQNVVCDRYAFSGIAYSRAKGLDLEWCISPDVGLPIPDLTLFLDVDEATATKRAAYGEERYEKRAFQRLVREAFYNVETLVRYAGATWVRIDAGASIDQVSEQIMSHVTRTSEHLPTNLMTLSLDVMRPALTFVPDANEKASL</sequence>
<comment type="pathway">
    <text evidence="1">Pyrimidine metabolism; dTTP biosynthesis.</text>
</comment>
<dbReference type="GO" id="GO:0006233">
    <property type="term" value="P:dTDP biosynthetic process"/>
    <property type="evidence" value="ECO:0007669"/>
    <property type="project" value="InterPro"/>
</dbReference>
<evidence type="ECO:0000256" key="2">
    <source>
        <dbReference type="ARBA" id="ARBA00009776"/>
    </source>
</evidence>
<dbReference type="Pfam" id="PF03959">
    <property type="entry name" value="FSH1"/>
    <property type="match status" value="1"/>
</dbReference>
<evidence type="ECO:0000313" key="15">
    <source>
        <dbReference type="Proteomes" id="UP000037751"/>
    </source>
</evidence>
<dbReference type="Gene3D" id="3.40.50.1820">
    <property type="entry name" value="alpha/beta hydrolase"/>
    <property type="match status" value="1"/>
</dbReference>
<dbReference type="InterPro" id="IPR027417">
    <property type="entry name" value="P-loop_NTPase"/>
</dbReference>
<name>A0A0M8MNH6_9BASI</name>
<protein>
    <recommendedName>
        <fullName evidence="4">Thymidylate kinase</fullName>
        <ecNumber evidence="3">2.7.4.9</ecNumber>
    </recommendedName>
</protein>
<dbReference type="GeneID" id="28729558"/>
<dbReference type="PROSITE" id="PS01331">
    <property type="entry name" value="THYMIDYLATE_KINASE"/>
    <property type="match status" value="1"/>
</dbReference>
<evidence type="ECO:0000256" key="11">
    <source>
        <dbReference type="ARBA" id="ARBA00048461"/>
    </source>
</evidence>
<dbReference type="Gene3D" id="3.40.50.300">
    <property type="entry name" value="P-loop containing nucleotide triphosphate hydrolases"/>
    <property type="match status" value="1"/>
</dbReference>
<accession>A0A0M8MNH6</accession>
<evidence type="ECO:0000313" key="14">
    <source>
        <dbReference type="EMBL" id="KOS16056.1"/>
    </source>
</evidence>
<proteinExistence type="inferred from homology"/>
<dbReference type="EMBL" id="LGAV01000001">
    <property type="protein sequence ID" value="KOS16056.1"/>
    <property type="molecule type" value="Genomic_DNA"/>
</dbReference>
<comment type="caution">
    <text evidence="14">The sequence shown here is derived from an EMBL/GenBank/DDBJ whole genome shotgun (WGS) entry which is preliminary data.</text>
</comment>
<comment type="catalytic activity">
    <reaction evidence="11">
        <text>a monoacylglycerol + H2O = glycerol + a fatty acid + H(+)</text>
        <dbReference type="Rhea" id="RHEA:15245"/>
        <dbReference type="ChEBI" id="CHEBI:15377"/>
        <dbReference type="ChEBI" id="CHEBI:15378"/>
        <dbReference type="ChEBI" id="CHEBI:17408"/>
        <dbReference type="ChEBI" id="CHEBI:17754"/>
        <dbReference type="ChEBI" id="CHEBI:28868"/>
    </reaction>
</comment>
<dbReference type="FunFam" id="3.40.50.300:FF:000679">
    <property type="entry name" value="Thymidylate kinase"/>
    <property type="match status" value="1"/>
</dbReference>
<dbReference type="STRING" id="77020.A0A0M8MNH6"/>
<dbReference type="AlphaFoldDB" id="A0A0M8MNH6"/>
<organism evidence="14 15">
    <name type="scientific">Malassezia pachydermatis</name>
    <dbReference type="NCBI Taxonomy" id="77020"/>
    <lineage>
        <taxon>Eukaryota</taxon>
        <taxon>Fungi</taxon>
        <taxon>Dikarya</taxon>
        <taxon>Basidiomycota</taxon>
        <taxon>Ustilaginomycotina</taxon>
        <taxon>Malasseziomycetes</taxon>
        <taxon>Malasseziales</taxon>
        <taxon>Malasseziaceae</taxon>
        <taxon>Malassezia</taxon>
    </lineage>
</organism>
<keyword evidence="5" id="KW-0808">Transferase</keyword>
<evidence type="ECO:0000256" key="8">
    <source>
        <dbReference type="ARBA" id="ARBA00022777"/>
    </source>
</evidence>
<keyword evidence="6" id="KW-0545">Nucleotide biosynthesis</keyword>
<dbReference type="GO" id="GO:0005634">
    <property type="term" value="C:nucleus"/>
    <property type="evidence" value="ECO:0007669"/>
    <property type="project" value="TreeGrafter"/>
</dbReference>
<evidence type="ECO:0000256" key="3">
    <source>
        <dbReference type="ARBA" id="ARBA00012980"/>
    </source>
</evidence>
<dbReference type="InterPro" id="IPR029058">
    <property type="entry name" value="AB_hydrolase_fold"/>
</dbReference>
<dbReference type="OrthoDB" id="425602at2759"/>
<dbReference type="GO" id="GO:0006227">
    <property type="term" value="P:dUDP biosynthetic process"/>
    <property type="evidence" value="ECO:0007669"/>
    <property type="project" value="TreeGrafter"/>
</dbReference>
<dbReference type="SUPFAM" id="SSF52540">
    <property type="entry name" value="P-loop containing nucleoside triphosphate hydrolases"/>
    <property type="match status" value="1"/>
</dbReference>
<evidence type="ECO:0000256" key="1">
    <source>
        <dbReference type="ARBA" id="ARBA00004992"/>
    </source>
</evidence>
<keyword evidence="15" id="KW-1185">Reference proteome</keyword>
<dbReference type="PANTHER" id="PTHR10344:SF1">
    <property type="entry name" value="THYMIDYLATE KINASE"/>
    <property type="match status" value="1"/>
</dbReference>
<dbReference type="EC" id="2.7.4.9" evidence="3"/>
<dbReference type="GO" id="GO:0005829">
    <property type="term" value="C:cytosol"/>
    <property type="evidence" value="ECO:0007669"/>
    <property type="project" value="TreeGrafter"/>
</dbReference>
<dbReference type="InterPro" id="IPR005645">
    <property type="entry name" value="FSH-like_dom"/>
</dbReference>
<dbReference type="InterPro" id="IPR018094">
    <property type="entry name" value="Thymidylate_kinase"/>
</dbReference>
<keyword evidence="8 14" id="KW-0418">Kinase</keyword>
<feature type="domain" description="Serine hydrolase" evidence="13">
    <location>
        <begin position="95"/>
        <end position="247"/>
    </location>
</feature>
<evidence type="ECO:0000256" key="7">
    <source>
        <dbReference type="ARBA" id="ARBA00022741"/>
    </source>
</evidence>
<evidence type="ECO:0000256" key="4">
    <source>
        <dbReference type="ARBA" id="ARBA00017144"/>
    </source>
</evidence>
<evidence type="ECO:0000259" key="12">
    <source>
        <dbReference type="Pfam" id="PF02223"/>
    </source>
</evidence>
<evidence type="ECO:0000256" key="5">
    <source>
        <dbReference type="ARBA" id="ARBA00022679"/>
    </source>
</evidence>
<dbReference type="RefSeq" id="XP_017993688.1">
    <property type="nucleotide sequence ID" value="XM_018137682.1"/>
</dbReference>
<dbReference type="CDD" id="cd01672">
    <property type="entry name" value="TMPK"/>
    <property type="match status" value="1"/>
</dbReference>
<comment type="catalytic activity">
    <reaction evidence="10">
        <text>a diacylglycerol + H2O = a monoacylglycerol + a fatty acid + H(+)</text>
        <dbReference type="Rhea" id="RHEA:32731"/>
        <dbReference type="ChEBI" id="CHEBI:15377"/>
        <dbReference type="ChEBI" id="CHEBI:15378"/>
        <dbReference type="ChEBI" id="CHEBI:17408"/>
        <dbReference type="ChEBI" id="CHEBI:18035"/>
        <dbReference type="ChEBI" id="CHEBI:28868"/>
    </reaction>
</comment>
<dbReference type="HAMAP" id="MF_00165">
    <property type="entry name" value="Thymidylate_kinase"/>
    <property type="match status" value="1"/>
</dbReference>
<dbReference type="SUPFAM" id="SSF53474">
    <property type="entry name" value="alpha/beta-Hydrolases"/>
    <property type="match status" value="1"/>
</dbReference>